<protein>
    <recommendedName>
        <fullName evidence="9">Trk system potassium uptake protein TrkA</fullName>
    </recommendedName>
</protein>
<evidence type="ECO:0000256" key="5">
    <source>
        <dbReference type="ARBA" id="ARBA00023065"/>
    </source>
</evidence>
<sequence length="449" mass="50232">MRIVIIGVGEVGFHVAKALSQENFDITVVDIDSKKCRRASENLDVIVVEGNGASPKILIKANVEDANYVLALTRVDEVNLIASQQAHILGAKKIIARLRNQQYSDRHSIIRPEKFGIDLVIHPENVVCEEITQLVRHPYASHYMEFEGGRLHMMGLRVNGNSKLTGKSVKEFCENCDGFRVGIVAVSRKKETTIPWGDFIFEEKDTIFFIFESVSLHLLLELLDIPAISSNRVMILGGSKIGRSLAETLQEEMSIRLVESNRDKAERIANNLEHTMVINSDGTDVEFLKSENIQDVDNYIAVTESEKTNLLSGMLAYHLGAKQSIIHMTQTEYMPIIQEIGVGTVLSKNMSTVNSIIKEIRSDQSEAAMDTFDELDVEVWELHPEPGSIITQMSLKEINFPKDSIVGVINHHGHLSIARGDSQISHEDVVLVFGKNNAFNNIRKLFTVK</sequence>
<evidence type="ECO:0000259" key="7">
    <source>
        <dbReference type="PROSITE" id="PS51202"/>
    </source>
</evidence>
<evidence type="ECO:0000256" key="3">
    <source>
        <dbReference type="ARBA" id="ARBA00022958"/>
    </source>
</evidence>
<keyword evidence="4" id="KW-0520">NAD</keyword>
<feature type="domain" description="RCK C-terminal" evidence="7">
    <location>
        <begin position="367"/>
        <end position="448"/>
    </location>
</feature>
<dbReference type="PRINTS" id="PR00335">
    <property type="entry name" value="KUPTAKETRKA"/>
</dbReference>
<organism evidence="8">
    <name type="scientific">marine metagenome</name>
    <dbReference type="NCBI Taxonomy" id="408172"/>
    <lineage>
        <taxon>unclassified sequences</taxon>
        <taxon>metagenomes</taxon>
        <taxon>ecological metagenomes</taxon>
    </lineage>
</organism>
<evidence type="ECO:0000259" key="6">
    <source>
        <dbReference type="PROSITE" id="PS51201"/>
    </source>
</evidence>
<dbReference type="Pfam" id="PF02254">
    <property type="entry name" value="TrkA_N"/>
    <property type="match status" value="2"/>
</dbReference>
<dbReference type="Gene3D" id="3.30.70.1450">
    <property type="entry name" value="Regulator of K+ conductance, C-terminal domain"/>
    <property type="match status" value="2"/>
</dbReference>
<accession>A0A381Z6E7</accession>
<dbReference type="PROSITE" id="PS51201">
    <property type="entry name" value="RCK_N"/>
    <property type="match status" value="2"/>
</dbReference>
<feature type="domain" description="RCK N-terminal" evidence="6">
    <location>
        <begin position="230"/>
        <end position="347"/>
    </location>
</feature>
<dbReference type="Pfam" id="PF02080">
    <property type="entry name" value="TrkA_C"/>
    <property type="match status" value="2"/>
</dbReference>
<dbReference type="NCBIfam" id="NF007031">
    <property type="entry name" value="PRK09496.1-2"/>
    <property type="match status" value="1"/>
</dbReference>
<dbReference type="GO" id="GO:0005886">
    <property type="term" value="C:plasma membrane"/>
    <property type="evidence" value="ECO:0007669"/>
    <property type="project" value="InterPro"/>
</dbReference>
<dbReference type="PROSITE" id="PS51202">
    <property type="entry name" value="RCK_C"/>
    <property type="match status" value="2"/>
</dbReference>
<reference evidence="8" key="1">
    <citation type="submission" date="2018-05" db="EMBL/GenBank/DDBJ databases">
        <authorList>
            <person name="Lanie J.A."/>
            <person name="Ng W.-L."/>
            <person name="Kazmierczak K.M."/>
            <person name="Andrzejewski T.M."/>
            <person name="Davidsen T.M."/>
            <person name="Wayne K.J."/>
            <person name="Tettelin H."/>
            <person name="Glass J.I."/>
            <person name="Rusch D."/>
            <person name="Podicherti R."/>
            <person name="Tsui H.-C.T."/>
            <person name="Winkler M.E."/>
        </authorList>
    </citation>
    <scope>NUCLEOTIDE SEQUENCE</scope>
</reference>
<feature type="domain" description="RCK N-terminal" evidence="6">
    <location>
        <begin position="1"/>
        <end position="121"/>
    </location>
</feature>
<dbReference type="InterPro" id="IPR006036">
    <property type="entry name" value="K_uptake_TrkA"/>
</dbReference>
<dbReference type="PANTHER" id="PTHR43833">
    <property type="entry name" value="POTASSIUM CHANNEL PROTEIN 2-RELATED-RELATED"/>
    <property type="match status" value="1"/>
</dbReference>
<dbReference type="InterPro" id="IPR003148">
    <property type="entry name" value="RCK_N"/>
</dbReference>
<dbReference type="InterPro" id="IPR036721">
    <property type="entry name" value="RCK_C_sf"/>
</dbReference>
<keyword evidence="5" id="KW-0406">Ion transport</keyword>
<feature type="domain" description="RCK C-terminal" evidence="7">
    <location>
        <begin position="141"/>
        <end position="225"/>
    </location>
</feature>
<dbReference type="InterPro" id="IPR050721">
    <property type="entry name" value="Trk_Ktr_HKT_K-transport"/>
</dbReference>
<evidence type="ECO:0000256" key="2">
    <source>
        <dbReference type="ARBA" id="ARBA00022538"/>
    </source>
</evidence>
<dbReference type="NCBIfam" id="NF007032">
    <property type="entry name" value="PRK09496.1-4"/>
    <property type="match status" value="1"/>
</dbReference>
<keyword evidence="1" id="KW-0813">Transport</keyword>
<dbReference type="AlphaFoldDB" id="A0A381Z6E7"/>
<evidence type="ECO:0008006" key="9">
    <source>
        <dbReference type="Google" id="ProtNLM"/>
    </source>
</evidence>
<dbReference type="SUPFAM" id="SSF116726">
    <property type="entry name" value="TrkA C-terminal domain-like"/>
    <property type="match status" value="2"/>
</dbReference>
<dbReference type="EMBL" id="UINC01020144">
    <property type="protein sequence ID" value="SVA84866.1"/>
    <property type="molecule type" value="Genomic_DNA"/>
</dbReference>
<evidence type="ECO:0000256" key="1">
    <source>
        <dbReference type="ARBA" id="ARBA00022448"/>
    </source>
</evidence>
<dbReference type="InterPro" id="IPR036291">
    <property type="entry name" value="NAD(P)-bd_dom_sf"/>
</dbReference>
<dbReference type="GO" id="GO:0015079">
    <property type="term" value="F:potassium ion transmembrane transporter activity"/>
    <property type="evidence" value="ECO:0007669"/>
    <property type="project" value="InterPro"/>
</dbReference>
<dbReference type="Gene3D" id="3.40.50.720">
    <property type="entry name" value="NAD(P)-binding Rossmann-like Domain"/>
    <property type="match status" value="2"/>
</dbReference>
<dbReference type="PANTHER" id="PTHR43833:SF5">
    <property type="entry name" value="TRK SYSTEM POTASSIUM UPTAKE PROTEIN TRKA"/>
    <property type="match status" value="1"/>
</dbReference>
<name>A0A381Z6E7_9ZZZZ</name>
<dbReference type="NCBIfam" id="NF007039">
    <property type="entry name" value="PRK09496.3-2"/>
    <property type="match status" value="1"/>
</dbReference>
<dbReference type="InterPro" id="IPR006037">
    <property type="entry name" value="RCK_C"/>
</dbReference>
<gene>
    <name evidence="8" type="ORF">METZ01_LOCUS137720</name>
</gene>
<keyword evidence="3" id="KW-0630">Potassium</keyword>
<proteinExistence type="predicted"/>
<dbReference type="SUPFAM" id="SSF51735">
    <property type="entry name" value="NAD(P)-binding Rossmann-fold domains"/>
    <property type="match status" value="2"/>
</dbReference>
<keyword evidence="2" id="KW-0633">Potassium transport</keyword>
<evidence type="ECO:0000256" key="4">
    <source>
        <dbReference type="ARBA" id="ARBA00023027"/>
    </source>
</evidence>
<evidence type="ECO:0000313" key="8">
    <source>
        <dbReference type="EMBL" id="SVA84866.1"/>
    </source>
</evidence>